<gene>
    <name evidence="3" type="ORF">DDR33_09350</name>
</gene>
<comment type="caution">
    <text evidence="3">The sequence shown here is derived from an EMBL/GenBank/DDBJ whole genome shotgun (WGS) entry which is preliminary data.</text>
</comment>
<evidence type="ECO:0000313" key="4">
    <source>
        <dbReference type="Proteomes" id="UP000245647"/>
    </source>
</evidence>
<dbReference type="EMBL" id="QEAS01000006">
    <property type="protein sequence ID" value="PWG81120.1"/>
    <property type="molecule type" value="Genomic_DNA"/>
</dbReference>
<dbReference type="InterPro" id="IPR004408">
    <property type="entry name" value="Biotin_CoA_COase_ligase"/>
</dbReference>
<dbReference type="GO" id="GO:0005737">
    <property type="term" value="C:cytoplasm"/>
    <property type="evidence" value="ECO:0007669"/>
    <property type="project" value="TreeGrafter"/>
</dbReference>
<evidence type="ECO:0000256" key="1">
    <source>
        <dbReference type="ARBA" id="ARBA00022598"/>
    </source>
</evidence>
<protein>
    <submittedName>
        <fullName evidence="3">Biotin--[acetyl-CoA-carboxylase] ligase</fullName>
    </submittedName>
</protein>
<evidence type="ECO:0000313" key="3">
    <source>
        <dbReference type="EMBL" id="PWG81120.1"/>
    </source>
</evidence>
<reference evidence="3 4" key="1">
    <citation type="submission" date="2018-04" db="EMBL/GenBank/DDBJ databases">
        <title>Pedobacter chongqingensis sp. nov., isolated from a rottenly hemp rope.</title>
        <authorList>
            <person name="Cai Y."/>
        </authorList>
    </citation>
    <scope>NUCLEOTIDE SEQUENCE [LARGE SCALE GENOMIC DNA]</scope>
    <source>
        <strain evidence="3 4">FJ4-8</strain>
    </source>
</reference>
<dbReference type="PANTHER" id="PTHR12835:SF5">
    <property type="entry name" value="BIOTIN--PROTEIN LIGASE"/>
    <property type="match status" value="1"/>
</dbReference>
<dbReference type="SUPFAM" id="SSF55681">
    <property type="entry name" value="Class II aaRS and biotin synthetases"/>
    <property type="match status" value="1"/>
</dbReference>
<dbReference type="PANTHER" id="PTHR12835">
    <property type="entry name" value="BIOTIN PROTEIN LIGASE"/>
    <property type="match status" value="1"/>
</dbReference>
<proteinExistence type="predicted"/>
<dbReference type="GO" id="GO:0004077">
    <property type="term" value="F:biotin--[biotin carboxyl-carrier protein] ligase activity"/>
    <property type="evidence" value="ECO:0007669"/>
    <property type="project" value="InterPro"/>
</dbReference>
<keyword evidence="1 3" id="KW-0436">Ligase</keyword>
<evidence type="ECO:0000259" key="2">
    <source>
        <dbReference type="PROSITE" id="PS51733"/>
    </source>
</evidence>
<dbReference type="Pfam" id="PF03099">
    <property type="entry name" value="BPL_LplA_LipB"/>
    <property type="match status" value="1"/>
</dbReference>
<accession>A0A2U2PIB7</accession>
<sequence length="255" mass="28562">MQNNTFSRLFVGQNIIALQRVDSTNNFLRKELSKSKPIPEGTVIMAEDQFAGRGQHNNTWTSEPGKNLTFSFVLYPVFLPASQQFLLNIAVSIAINDALTQIIGSACKIKWPNDVFYQDSKIGGVLIENTVAGNHLKSSIVGIGINVNQVEFADSIQNITSLKNITGNSFNIRDLMTGILEAIDHRYSELKEARNENHYGLYTGNLYRFNELHKFVIKGAVQNGRITGIDETGHLVLDIDGNQYHFGLKEIRYIL</sequence>
<dbReference type="InterPro" id="IPR045864">
    <property type="entry name" value="aa-tRNA-synth_II/BPL/LPL"/>
</dbReference>
<feature type="domain" description="BPL/LPL catalytic" evidence="2">
    <location>
        <begin position="1"/>
        <end position="191"/>
    </location>
</feature>
<name>A0A2U2PIB7_9SPHI</name>
<organism evidence="3 4">
    <name type="scientific">Pararcticibacter amylolyticus</name>
    <dbReference type="NCBI Taxonomy" id="2173175"/>
    <lineage>
        <taxon>Bacteria</taxon>
        <taxon>Pseudomonadati</taxon>
        <taxon>Bacteroidota</taxon>
        <taxon>Sphingobacteriia</taxon>
        <taxon>Sphingobacteriales</taxon>
        <taxon>Sphingobacteriaceae</taxon>
        <taxon>Pararcticibacter</taxon>
    </lineage>
</organism>
<dbReference type="OrthoDB" id="9807064at2"/>
<dbReference type="AlphaFoldDB" id="A0A2U2PIB7"/>
<keyword evidence="4" id="KW-1185">Reference proteome</keyword>
<dbReference type="Proteomes" id="UP000245647">
    <property type="component" value="Unassembled WGS sequence"/>
</dbReference>
<dbReference type="PROSITE" id="PS51733">
    <property type="entry name" value="BPL_LPL_CATALYTIC"/>
    <property type="match status" value="1"/>
</dbReference>
<dbReference type="NCBIfam" id="TIGR00121">
    <property type="entry name" value="birA_ligase"/>
    <property type="match status" value="1"/>
</dbReference>
<dbReference type="Gene3D" id="3.30.930.10">
    <property type="entry name" value="Bira Bifunctional Protein, Domain 2"/>
    <property type="match status" value="1"/>
</dbReference>
<dbReference type="CDD" id="cd16442">
    <property type="entry name" value="BPL"/>
    <property type="match status" value="1"/>
</dbReference>
<dbReference type="InterPro" id="IPR004143">
    <property type="entry name" value="BPL_LPL_catalytic"/>
</dbReference>